<evidence type="ECO:0000256" key="1">
    <source>
        <dbReference type="ARBA" id="ARBA00022837"/>
    </source>
</evidence>
<feature type="region of interest" description="Disordered" evidence="2">
    <location>
        <begin position="113"/>
        <end position="181"/>
    </location>
</feature>
<evidence type="ECO:0000313" key="5">
    <source>
        <dbReference type="Proteomes" id="UP001189429"/>
    </source>
</evidence>
<dbReference type="Proteomes" id="UP001189429">
    <property type="component" value="Unassembled WGS sequence"/>
</dbReference>
<organism evidence="4 5">
    <name type="scientific">Prorocentrum cordatum</name>
    <dbReference type="NCBI Taxonomy" id="2364126"/>
    <lineage>
        <taxon>Eukaryota</taxon>
        <taxon>Sar</taxon>
        <taxon>Alveolata</taxon>
        <taxon>Dinophyceae</taxon>
        <taxon>Prorocentrales</taxon>
        <taxon>Prorocentraceae</taxon>
        <taxon>Prorocentrum</taxon>
    </lineage>
</organism>
<feature type="compositionally biased region" description="Basic and acidic residues" evidence="2">
    <location>
        <begin position="122"/>
        <end position="134"/>
    </location>
</feature>
<dbReference type="InterPro" id="IPR002048">
    <property type="entry name" value="EF_hand_dom"/>
</dbReference>
<evidence type="ECO:0000259" key="3">
    <source>
        <dbReference type="PROSITE" id="PS50222"/>
    </source>
</evidence>
<feature type="domain" description="EF-hand" evidence="3">
    <location>
        <begin position="14"/>
        <end position="49"/>
    </location>
</feature>
<name>A0ABN9PT08_9DINO</name>
<keyword evidence="1" id="KW-0106">Calcium</keyword>
<dbReference type="Pfam" id="PF13499">
    <property type="entry name" value="EF-hand_7"/>
    <property type="match status" value="1"/>
</dbReference>
<accession>A0ABN9PT08</accession>
<dbReference type="PROSITE" id="PS00018">
    <property type="entry name" value="EF_HAND_1"/>
    <property type="match status" value="1"/>
</dbReference>
<feature type="domain" description="EF-hand" evidence="3">
    <location>
        <begin position="51"/>
        <end position="86"/>
    </location>
</feature>
<dbReference type="PROSITE" id="PS50222">
    <property type="entry name" value="EF_HAND_2"/>
    <property type="match status" value="2"/>
</dbReference>
<evidence type="ECO:0000313" key="4">
    <source>
        <dbReference type="EMBL" id="CAK0796300.1"/>
    </source>
</evidence>
<protein>
    <recommendedName>
        <fullName evidence="3">EF-hand domain-containing protein</fullName>
    </recommendedName>
</protein>
<sequence>MPRAATPCYEAGVPAREWLRCIFKLYDVSAEGFMDVGELVQVLQNATFVRMSKSELEKVARNMDYEGDGSVSWSDFESIMAAKLHLVNPGAPLVGQKAAQVAATYNRLKMLTSGGREQGASSRRDGGFRSRSSLEEGDCGDAGLAEAVPVPPNEGRSFQPPQMPEPPAGLPSAEPLERCAGARGGALKRVGARPPELKPAIAAAAWLQHR</sequence>
<dbReference type="SUPFAM" id="SSF47473">
    <property type="entry name" value="EF-hand"/>
    <property type="match status" value="1"/>
</dbReference>
<evidence type="ECO:0000256" key="2">
    <source>
        <dbReference type="SAM" id="MobiDB-lite"/>
    </source>
</evidence>
<comment type="caution">
    <text evidence="4">The sequence shown here is derived from an EMBL/GenBank/DDBJ whole genome shotgun (WGS) entry which is preliminary data.</text>
</comment>
<dbReference type="InterPro" id="IPR011992">
    <property type="entry name" value="EF-hand-dom_pair"/>
</dbReference>
<dbReference type="Gene3D" id="1.10.238.10">
    <property type="entry name" value="EF-hand"/>
    <property type="match status" value="1"/>
</dbReference>
<reference evidence="4" key="1">
    <citation type="submission" date="2023-10" db="EMBL/GenBank/DDBJ databases">
        <authorList>
            <person name="Chen Y."/>
            <person name="Shah S."/>
            <person name="Dougan E. K."/>
            <person name="Thang M."/>
            <person name="Chan C."/>
        </authorList>
    </citation>
    <scope>NUCLEOTIDE SEQUENCE [LARGE SCALE GENOMIC DNA]</scope>
</reference>
<dbReference type="CDD" id="cd00051">
    <property type="entry name" value="EFh"/>
    <property type="match status" value="1"/>
</dbReference>
<dbReference type="InterPro" id="IPR018247">
    <property type="entry name" value="EF_Hand_1_Ca_BS"/>
</dbReference>
<gene>
    <name evidence="4" type="ORF">PCOR1329_LOCUS5715</name>
</gene>
<proteinExistence type="predicted"/>
<dbReference type="EMBL" id="CAUYUJ010001514">
    <property type="protein sequence ID" value="CAK0796300.1"/>
    <property type="molecule type" value="Genomic_DNA"/>
</dbReference>
<keyword evidence="5" id="KW-1185">Reference proteome</keyword>